<evidence type="ECO:0000313" key="8">
    <source>
        <dbReference type="EMBL" id="OKL56388.1"/>
    </source>
</evidence>
<feature type="compositionally biased region" description="Acidic residues" evidence="6">
    <location>
        <begin position="32"/>
        <end position="45"/>
    </location>
</feature>
<evidence type="ECO:0000256" key="4">
    <source>
        <dbReference type="ARBA" id="ARBA00023242"/>
    </source>
</evidence>
<evidence type="ECO:0000313" key="9">
    <source>
        <dbReference type="Proteomes" id="UP000214365"/>
    </source>
</evidence>
<feature type="compositionally biased region" description="Acidic residues" evidence="6">
    <location>
        <begin position="53"/>
        <end position="78"/>
    </location>
</feature>
<dbReference type="GO" id="GO:0000981">
    <property type="term" value="F:DNA-binding transcription factor activity, RNA polymerase II-specific"/>
    <property type="evidence" value="ECO:0007669"/>
    <property type="project" value="InterPro"/>
</dbReference>
<name>A0A225AH84_TALAT</name>
<accession>A0A225AH84</accession>
<sequence>MSTFPNFQTSAAEDFDMIDSFYQEYDNLDYLFEEEPGATPEDDVQMDYAADAEGGEGAEEEEEDSSDEDCECEIDEDSTAASSGNTTTINNNANTTTNDNDNNNDENEDTVMEDHHPMQQQQQEEEEEGPTRKELEEWQIEKLETLQKTMASTRARIAKLHDKIAGDQAAISNKQAEYDREWEARNMGQHELQQILAAKTKIEEQLAKKQANLQKAVEKIGMLEKEERDVMSHPREAFMKGIKKVGRRRKTRSTAQSQTDLSYRLDEGEDSLSEQDGPAYRTSSRRQRKNAASACRRCKANKVKCDMKRGQCTHCRLLNKRCRYNDPWDSARQLRPYQLQETEAKLEQSQNDVDYYKQLSLTSVLADNPLSGITGYGPRPATGARQNYARLNRGMDPITRPLPVCITASGGQDGACTVLSDPVFPQKPRQVVPVNPSLQAPPAPASQRETRTHWIYQTVPPTIPAKRGRKPGQKSSKRPRLSEDSTQPGLHLSQQREEEEEEEEAEARSITNMQTWWRRQILSSGRHLPVNNDYTTQWPAWIFLSNEKQRLWFDYMVAAQREIPSVAVAEGRANPFPGTRRDVLQPCWPGWTRVMEAPLGEQRAGYLVYKKYATVNADAMHT</sequence>
<feature type="coiled-coil region" evidence="5">
    <location>
        <begin position="192"/>
        <end position="226"/>
    </location>
</feature>
<feature type="region of interest" description="Disordered" evidence="6">
    <location>
        <begin position="245"/>
        <end position="292"/>
    </location>
</feature>
<evidence type="ECO:0000256" key="5">
    <source>
        <dbReference type="SAM" id="Coils"/>
    </source>
</evidence>
<dbReference type="InterPro" id="IPR001138">
    <property type="entry name" value="Zn2Cys6_DnaBD"/>
</dbReference>
<keyword evidence="4" id="KW-0539">Nucleus</keyword>
<dbReference type="PROSITE" id="PS00463">
    <property type="entry name" value="ZN2_CY6_FUNGAL_1"/>
    <property type="match status" value="1"/>
</dbReference>
<dbReference type="InterPro" id="IPR036864">
    <property type="entry name" value="Zn2-C6_fun-type_DNA-bd_sf"/>
</dbReference>
<dbReference type="GeneID" id="31008091"/>
<keyword evidence="3" id="KW-0804">Transcription</keyword>
<dbReference type="SMART" id="SM00066">
    <property type="entry name" value="GAL4"/>
    <property type="match status" value="1"/>
</dbReference>
<feature type="compositionally biased region" description="Acidic residues" evidence="6">
    <location>
        <begin position="102"/>
        <end position="111"/>
    </location>
</feature>
<feature type="region of interest" description="Disordered" evidence="6">
    <location>
        <begin position="427"/>
        <end position="509"/>
    </location>
</feature>
<keyword evidence="1" id="KW-0805">Transcription regulation</keyword>
<feature type="compositionally biased region" description="Basic residues" evidence="6">
    <location>
        <begin position="466"/>
        <end position="479"/>
    </location>
</feature>
<dbReference type="SUPFAM" id="SSF57701">
    <property type="entry name" value="Zn2/Cys6 DNA-binding domain"/>
    <property type="match status" value="1"/>
</dbReference>
<keyword evidence="5" id="KW-0175">Coiled coil</keyword>
<reference evidence="8 9" key="1">
    <citation type="submission" date="2015-06" db="EMBL/GenBank/DDBJ databases">
        <title>Talaromyces atroroseus IBT 11181 draft genome.</title>
        <authorList>
            <person name="Rasmussen K.B."/>
            <person name="Rasmussen S."/>
            <person name="Petersen B."/>
            <person name="Sicheritz-Ponten T."/>
            <person name="Mortensen U.H."/>
            <person name="Thrane U."/>
        </authorList>
    </citation>
    <scope>NUCLEOTIDE SEQUENCE [LARGE SCALE GENOMIC DNA]</scope>
    <source>
        <strain evidence="8 9">IBT 11181</strain>
    </source>
</reference>
<keyword evidence="9" id="KW-1185">Reference proteome</keyword>
<comment type="caution">
    <text evidence="8">The sequence shown here is derived from an EMBL/GenBank/DDBJ whole genome shotgun (WGS) entry which is preliminary data.</text>
</comment>
<dbReference type="OrthoDB" id="4137815at2759"/>
<dbReference type="CDD" id="cd00067">
    <property type="entry name" value="GAL4"/>
    <property type="match status" value="1"/>
</dbReference>
<dbReference type="GO" id="GO:0003677">
    <property type="term" value="F:DNA binding"/>
    <property type="evidence" value="ECO:0007669"/>
    <property type="project" value="UniProtKB-KW"/>
</dbReference>
<dbReference type="Gene3D" id="4.10.240.10">
    <property type="entry name" value="Zn(2)-C6 fungal-type DNA-binding domain"/>
    <property type="match status" value="1"/>
</dbReference>
<evidence type="ECO:0000256" key="3">
    <source>
        <dbReference type="ARBA" id="ARBA00023163"/>
    </source>
</evidence>
<proteinExistence type="predicted"/>
<dbReference type="Pfam" id="PF00172">
    <property type="entry name" value="Zn_clus"/>
    <property type="match status" value="1"/>
</dbReference>
<evidence type="ECO:0000259" key="7">
    <source>
        <dbReference type="PROSITE" id="PS50048"/>
    </source>
</evidence>
<dbReference type="PROSITE" id="PS50048">
    <property type="entry name" value="ZN2_CY6_FUNGAL_2"/>
    <property type="match status" value="1"/>
</dbReference>
<protein>
    <recommendedName>
        <fullName evidence="7">Zn(2)-C6 fungal-type domain-containing protein</fullName>
    </recommendedName>
</protein>
<feature type="domain" description="Zn(2)-C6 fungal-type" evidence="7">
    <location>
        <begin position="294"/>
        <end position="324"/>
    </location>
</feature>
<dbReference type="RefSeq" id="XP_020116509.1">
    <property type="nucleotide sequence ID" value="XM_020263247.1"/>
</dbReference>
<feature type="region of interest" description="Disordered" evidence="6">
    <location>
        <begin position="32"/>
        <end position="133"/>
    </location>
</feature>
<feature type="compositionally biased region" description="Low complexity" evidence="6">
    <location>
        <begin position="85"/>
        <end position="101"/>
    </location>
</feature>
<evidence type="ECO:0000256" key="6">
    <source>
        <dbReference type="SAM" id="MobiDB-lite"/>
    </source>
</evidence>
<dbReference type="GO" id="GO:0008270">
    <property type="term" value="F:zinc ion binding"/>
    <property type="evidence" value="ECO:0007669"/>
    <property type="project" value="InterPro"/>
</dbReference>
<gene>
    <name evidence="8" type="ORF">UA08_08335</name>
</gene>
<keyword evidence="2" id="KW-0238">DNA-binding</keyword>
<organism evidence="8 9">
    <name type="scientific">Talaromyces atroroseus</name>
    <dbReference type="NCBI Taxonomy" id="1441469"/>
    <lineage>
        <taxon>Eukaryota</taxon>
        <taxon>Fungi</taxon>
        <taxon>Dikarya</taxon>
        <taxon>Ascomycota</taxon>
        <taxon>Pezizomycotina</taxon>
        <taxon>Eurotiomycetes</taxon>
        <taxon>Eurotiomycetidae</taxon>
        <taxon>Eurotiales</taxon>
        <taxon>Trichocomaceae</taxon>
        <taxon>Talaromyces</taxon>
        <taxon>Talaromyces sect. Trachyspermi</taxon>
    </lineage>
</organism>
<evidence type="ECO:0000256" key="1">
    <source>
        <dbReference type="ARBA" id="ARBA00023015"/>
    </source>
</evidence>
<evidence type="ECO:0000256" key="2">
    <source>
        <dbReference type="ARBA" id="ARBA00023125"/>
    </source>
</evidence>
<dbReference type="EMBL" id="LFMY01000014">
    <property type="protein sequence ID" value="OKL56388.1"/>
    <property type="molecule type" value="Genomic_DNA"/>
</dbReference>
<dbReference type="Proteomes" id="UP000214365">
    <property type="component" value="Unassembled WGS sequence"/>
</dbReference>
<dbReference type="AlphaFoldDB" id="A0A225AH84"/>